<feature type="transmembrane region" description="Helical" evidence="10">
    <location>
        <begin position="434"/>
        <end position="455"/>
    </location>
</feature>
<evidence type="ECO:0000256" key="2">
    <source>
        <dbReference type="ARBA" id="ARBA00022448"/>
    </source>
</evidence>
<protein>
    <recommendedName>
        <fullName evidence="9">Multidrug-efflux transporter</fullName>
    </recommendedName>
</protein>
<evidence type="ECO:0000256" key="10">
    <source>
        <dbReference type="SAM" id="Phobius"/>
    </source>
</evidence>
<keyword evidence="4" id="KW-1003">Cell membrane</keyword>
<dbReference type="Proteomes" id="UP001320831">
    <property type="component" value="Unassembled WGS sequence"/>
</dbReference>
<evidence type="ECO:0000313" key="12">
    <source>
        <dbReference type="Proteomes" id="UP001320831"/>
    </source>
</evidence>
<dbReference type="RefSeq" id="WP_260901982.1">
    <property type="nucleotide sequence ID" value="NZ_JAOCZP010000002.1"/>
</dbReference>
<comment type="subcellular location">
    <subcellularLocation>
        <location evidence="1">Cell inner membrane</location>
        <topology evidence="1">Multi-pass membrane protein</topology>
    </subcellularLocation>
</comment>
<keyword evidence="6 10" id="KW-1133">Transmembrane helix</keyword>
<feature type="transmembrane region" description="Helical" evidence="10">
    <location>
        <begin position="172"/>
        <end position="194"/>
    </location>
</feature>
<feature type="transmembrane region" description="Helical" evidence="10">
    <location>
        <begin position="368"/>
        <end position="385"/>
    </location>
</feature>
<feature type="transmembrane region" description="Helical" evidence="10">
    <location>
        <begin position="406"/>
        <end position="428"/>
    </location>
</feature>
<evidence type="ECO:0000256" key="8">
    <source>
        <dbReference type="ARBA" id="ARBA00023136"/>
    </source>
</evidence>
<feature type="transmembrane region" description="Helical" evidence="10">
    <location>
        <begin position="248"/>
        <end position="279"/>
    </location>
</feature>
<feature type="transmembrane region" description="Helical" evidence="10">
    <location>
        <begin position="136"/>
        <end position="160"/>
    </location>
</feature>
<gene>
    <name evidence="11" type="ORF">N5A92_09205</name>
</gene>
<evidence type="ECO:0000256" key="5">
    <source>
        <dbReference type="ARBA" id="ARBA00022692"/>
    </source>
</evidence>
<keyword evidence="5 10" id="KW-0812">Transmembrane</keyword>
<organism evidence="11 12">
    <name type="scientific">Chelativorans salis</name>
    <dbReference type="NCBI Taxonomy" id="2978478"/>
    <lineage>
        <taxon>Bacteria</taxon>
        <taxon>Pseudomonadati</taxon>
        <taxon>Pseudomonadota</taxon>
        <taxon>Alphaproteobacteria</taxon>
        <taxon>Hyphomicrobiales</taxon>
        <taxon>Phyllobacteriaceae</taxon>
        <taxon>Chelativorans</taxon>
    </lineage>
</organism>
<dbReference type="InterPro" id="IPR050222">
    <property type="entry name" value="MATE_MdtK"/>
</dbReference>
<dbReference type="InterPro" id="IPR048279">
    <property type="entry name" value="MdtK-like"/>
</dbReference>
<sequence length="465" mass="49465">MSVLVSGAGAPPVNSWLAEARATLALAWPMVMTNLAQTAMNVTDVMMMGRLSPAALAAGTLGHNLYFLPVIFGIGLLAATSPMMASALGRKQHSLREVRRTARQGLWLAIAVSLPIWLLLWQCEAILLAMGQDPGLAALAASYMRALQWAVLPFFGYIVLRSFISALERPGWALAVAFVAVGFNVLANWCVMFGNLGFPALGIVGAGIATALSSILLFAGLVAVVSLDRTFRRYQLFGRFWRPDWPRFVGLLKLGLPIAAILTFEVSIFNAAAFLMGLIDPVSLAAHAIAIQIASVSFMVPLGLNQAVTVRVGRAFGARDAAAVTRAGWTAFVMGVSFMAVMALLMLLAPRLLIAGFLDLQAPENQPVIAMAVTFLALAALFQIADGAQAVASGMLRGLHDTTVPMIYAAIGYWGIGLPFGVLLAFPFGYQGVGIWLGLFTGLAVVSVLLLSRWLGRAKLMPFST</sequence>
<feature type="transmembrane region" description="Helical" evidence="10">
    <location>
        <begin position="285"/>
        <end position="308"/>
    </location>
</feature>
<dbReference type="Pfam" id="PF01554">
    <property type="entry name" value="MatE"/>
    <property type="match status" value="2"/>
</dbReference>
<feature type="transmembrane region" description="Helical" evidence="10">
    <location>
        <begin position="66"/>
        <end position="85"/>
    </location>
</feature>
<dbReference type="NCBIfam" id="TIGR00797">
    <property type="entry name" value="matE"/>
    <property type="match status" value="1"/>
</dbReference>
<feature type="transmembrane region" description="Helical" evidence="10">
    <location>
        <begin position="329"/>
        <end position="348"/>
    </location>
</feature>
<keyword evidence="7" id="KW-0406">Ion transport</keyword>
<keyword evidence="8 10" id="KW-0472">Membrane</keyword>
<dbReference type="PANTHER" id="PTHR43298">
    <property type="entry name" value="MULTIDRUG RESISTANCE PROTEIN NORM-RELATED"/>
    <property type="match status" value="1"/>
</dbReference>
<accession>A0ABT2LMC3</accession>
<feature type="transmembrane region" description="Helical" evidence="10">
    <location>
        <begin position="200"/>
        <end position="227"/>
    </location>
</feature>
<evidence type="ECO:0000256" key="6">
    <source>
        <dbReference type="ARBA" id="ARBA00022989"/>
    </source>
</evidence>
<evidence type="ECO:0000256" key="7">
    <source>
        <dbReference type="ARBA" id="ARBA00023065"/>
    </source>
</evidence>
<dbReference type="EMBL" id="JAOCZP010000002">
    <property type="protein sequence ID" value="MCT7375209.1"/>
    <property type="molecule type" value="Genomic_DNA"/>
</dbReference>
<evidence type="ECO:0000256" key="1">
    <source>
        <dbReference type="ARBA" id="ARBA00004429"/>
    </source>
</evidence>
<evidence type="ECO:0000256" key="3">
    <source>
        <dbReference type="ARBA" id="ARBA00022449"/>
    </source>
</evidence>
<name>A0ABT2LMC3_9HYPH</name>
<evidence type="ECO:0000256" key="9">
    <source>
        <dbReference type="ARBA" id="ARBA00031636"/>
    </source>
</evidence>
<keyword evidence="12" id="KW-1185">Reference proteome</keyword>
<evidence type="ECO:0000256" key="4">
    <source>
        <dbReference type="ARBA" id="ARBA00022475"/>
    </source>
</evidence>
<dbReference type="PIRSF" id="PIRSF006603">
    <property type="entry name" value="DinF"/>
    <property type="match status" value="1"/>
</dbReference>
<dbReference type="CDD" id="cd13131">
    <property type="entry name" value="MATE_NorM_like"/>
    <property type="match status" value="1"/>
</dbReference>
<keyword evidence="3" id="KW-0050">Antiport</keyword>
<proteinExistence type="predicted"/>
<dbReference type="PANTHER" id="PTHR43298:SF2">
    <property type="entry name" value="FMN_FAD EXPORTER YEEO-RELATED"/>
    <property type="match status" value="1"/>
</dbReference>
<keyword evidence="2" id="KW-0813">Transport</keyword>
<evidence type="ECO:0000313" key="11">
    <source>
        <dbReference type="EMBL" id="MCT7375209.1"/>
    </source>
</evidence>
<dbReference type="InterPro" id="IPR002528">
    <property type="entry name" value="MATE_fam"/>
</dbReference>
<feature type="transmembrane region" description="Helical" evidence="10">
    <location>
        <begin position="106"/>
        <end position="130"/>
    </location>
</feature>
<comment type="caution">
    <text evidence="11">The sequence shown here is derived from an EMBL/GenBank/DDBJ whole genome shotgun (WGS) entry which is preliminary data.</text>
</comment>
<reference evidence="11 12" key="1">
    <citation type="submission" date="2022-09" db="EMBL/GenBank/DDBJ databases">
        <title>Chelativorans salina sp. nov., a novel slightly halophilic bacterium isolated from a saline lake sediment enrichment.</title>
        <authorList>
            <person name="Gao L."/>
            <person name="Fang B.-Z."/>
            <person name="Li W.-J."/>
        </authorList>
    </citation>
    <scope>NUCLEOTIDE SEQUENCE [LARGE SCALE GENOMIC DNA]</scope>
    <source>
        <strain evidence="11 12">EGI FJ00035</strain>
    </source>
</reference>